<dbReference type="PANTHER" id="PTHR33776:SF3">
    <property type="entry name" value="PHD-TYPE DOMAIN-CONTAINING PROTEIN"/>
    <property type="match status" value="1"/>
</dbReference>
<dbReference type="GO" id="GO:0003824">
    <property type="term" value="F:catalytic activity"/>
    <property type="evidence" value="ECO:0007669"/>
    <property type="project" value="InterPro"/>
</dbReference>
<dbReference type="InterPro" id="IPR036691">
    <property type="entry name" value="Endo/exonu/phosph_ase_sf"/>
</dbReference>
<dbReference type="SUPFAM" id="SSF56219">
    <property type="entry name" value="DNase I-like"/>
    <property type="match status" value="1"/>
</dbReference>
<dbReference type="PANTHER" id="PTHR33776">
    <property type="entry name" value="ENDO/EXONUCLEASE/PHOSPHATASE DOMAIN-CONTAINING PROTEIN"/>
    <property type="match status" value="1"/>
</dbReference>
<evidence type="ECO:0008006" key="2">
    <source>
        <dbReference type="Google" id="ProtNLM"/>
    </source>
</evidence>
<accession>A0A8D8ZU11</accession>
<sequence>MDLINNIDIDLDNLQNREILQDEKEVSELLMDKDSMYVFHMNIRSLSNIDQFIIYGGDFINELQIIIFTETWGNDKKVTHSIPNFSGYFSQRFINQNSGVAAYVRKDINIIEIKEIKFSHANCLQLEILYKQKKIILIAIYRSPERNREHIFISELNDYLQLLGDKIKHVVLMGEININILPNTLFGDIKDDYLDTLSQYDLIGKVTSITRISLDNPELGSCIDHIFSHKDLELNSYVLQSFVTDHYSTLAAIKMQDNREPIEIEKDKQLPPLPPVIKNLNLANVSHKKVAKEWISDNYNGIKYIAA</sequence>
<proteinExistence type="predicted"/>
<dbReference type="Gene3D" id="3.60.10.10">
    <property type="entry name" value="Endonuclease/exonuclease/phosphatase"/>
    <property type="match status" value="1"/>
</dbReference>
<dbReference type="AlphaFoldDB" id="A0A8D8ZU11"/>
<protein>
    <recommendedName>
        <fullName evidence="2">Endonuclease/exonuclease/phosphatase domain-containing protein</fullName>
    </recommendedName>
</protein>
<dbReference type="EMBL" id="HBUF01536035">
    <property type="protein sequence ID" value="CAG6753362.1"/>
    <property type="molecule type" value="Transcribed_RNA"/>
</dbReference>
<organism evidence="1">
    <name type="scientific">Cacopsylla melanoneura</name>
    <dbReference type="NCBI Taxonomy" id="428564"/>
    <lineage>
        <taxon>Eukaryota</taxon>
        <taxon>Metazoa</taxon>
        <taxon>Ecdysozoa</taxon>
        <taxon>Arthropoda</taxon>
        <taxon>Hexapoda</taxon>
        <taxon>Insecta</taxon>
        <taxon>Pterygota</taxon>
        <taxon>Neoptera</taxon>
        <taxon>Paraneoptera</taxon>
        <taxon>Hemiptera</taxon>
        <taxon>Sternorrhyncha</taxon>
        <taxon>Psylloidea</taxon>
        <taxon>Psyllidae</taxon>
        <taxon>Psyllinae</taxon>
        <taxon>Cacopsylla</taxon>
    </lineage>
</organism>
<reference evidence="1" key="1">
    <citation type="submission" date="2021-05" db="EMBL/GenBank/DDBJ databases">
        <authorList>
            <person name="Alioto T."/>
            <person name="Alioto T."/>
            <person name="Gomez Garrido J."/>
        </authorList>
    </citation>
    <scope>NUCLEOTIDE SEQUENCE</scope>
</reference>
<evidence type="ECO:0000313" key="1">
    <source>
        <dbReference type="EMBL" id="CAG6753362.1"/>
    </source>
</evidence>
<name>A0A8D8ZU11_9HEMI</name>